<dbReference type="AlphaFoldDB" id="E1Z3P7"/>
<accession>E1Z3P7</accession>
<dbReference type="InterPro" id="IPR050167">
    <property type="entry name" value="Ser_Thr_protein_kinase"/>
</dbReference>
<evidence type="ECO:0000313" key="3">
    <source>
        <dbReference type="Proteomes" id="UP000008141"/>
    </source>
</evidence>
<dbReference type="GO" id="GO:0004672">
    <property type="term" value="F:protein kinase activity"/>
    <property type="evidence" value="ECO:0007669"/>
    <property type="project" value="InterPro"/>
</dbReference>
<dbReference type="OMA" id="RIMIARD"/>
<feature type="non-terminal residue" evidence="2">
    <location>
        <position position="1"/>
    </location>
</feature>
<organism evidence="3">
    <name type="scientific">Chlorella variabilis</name>
    <name type="common">Green alga</name>
    <dbReference type="NCBI Taxonomy" id="554065"/>
    <lineage>
        <taxon>Eukaryota</taxon>
        <taxon>Viridiplantae</taxon>
        <taxon>Chlorophyta</taxon>
        <taxon>core chlorophytes</taxon>
        <taxon>Trebouxiophyceae</taxon>
        <taxon>Chlorellales</taxon>
        <taxon>Chlorellaceae</taxon>
        <taxon>Chlorella clade</taxon>
        <taxon>Chlorella</taxon>
    </lineage>
</organism>
<dbReference type="Pfam" id="PF07714">
    <property type="entry name" value="PK_Tyr_Ser-Thr"/>
    <property type="match status" value="1"/>
</dbReference>
<gene>
    <name evidence="2" type="ORF">CHLNCDRAFT_12394</name>
</gene>
<dbReference type="InParanoid" id="E1Z3P7"/>
<sequence>LARAAEYMAGGSLKSALARRADIVAGPLTRVVLALDAAKGMEYLHSKSLVHFDLKSANLLLGYRDRRPICKVADFGLSKQASSWRRCSQRGTLPWTAPEILRTPDAVTEKIDVFSFGVVMWELWTSQEPYAGMNYHALMMRLASPKEQLRPPLPGSPEWEELAPGWCTLMERCWADSPAARPTF</sequence>
<dbReference type="GO" id="GO:0007165">
    <property type="term" value="P:signal transduction"/>
    <property type="evidence" value="ECO:0007669"/>
    <property type="project" value="TreeGrafter"/>
</dbReference>
<dbReference type="InterPro" id="IPR000719">
    <property type="entry name" value="Prot_kinase_dom"/>
</dbReference>
<dbReference type="eggNOG" id="KOG0192">
    <property type="taxonomic scope" value="Eukaryota"/>
</dbReference>
<evidence type="ECO:0000259" key="1">
    <source>
        <dbReference type="PROSITE" id="PS50011"/>
    </source>
</evidence>
<keyword evidence="3" id="KW-1185">Reference proteome</keyword>
<feature type="non-terminal residue" evidence="2">
    <location>
        <position position="184"/>
    </location>
</feature>
<dbReference type="InterPro" id="IPR011009">
    <property type="entry name" value="Kinase-like_dom_sf"/>
</dbReference>
<dbReference type="PROSITE" id="PS50011">
    <property type="entry name" value="PROTEIN_KINASE_DOM"/>
    <property type="match status" value="1"/>
</dbReference>
<dbReference type="OrthoDB" id="513688at2759"/>
<feature type="domain" description="Protein kinase" evidence="1">
    <location>
        <begin position="1"/>
        <end position="184"/>
    </location>
</feature>
<proteinExistence type="predicted"/>
<dbReference type="EMBL" id="GL433836">
    <property type="protein sequence ID" value="EFN59213.1"/>
    <property type="molecule type" value="Genomic_DNA"/>
</dbReference>
<dbReference type="PRINTS" id="PR00109">
    <property type="entry name" value="TYRKINASE"/>
</dbReference>
<dbReference type="STRING" id="554065.E1Z3P7"/>
<dbReference type="RefSeq" id="XP_005851315.1">
    <property type="nucleotide sequence ID" value="XM_005851253.1"/>
</dbReference>
<dbReference type="PANTHER" id="PTHR23257">
    <property type="entry name" value="SERINE-THREONINE PROTEIN KINASE"/>
    <property type="match status" value="1"/>
</dbReference>
<dbReference type="SMART" id="SM00220">
    <property type="entry name" value="S_TKc"/>
    <property type="match status" value="1"/>
</dbReference>
<dbReference type="GO" id="GO:0005524">
    <property type="term" value="F:ATP binding"/>
    <property type="evidence" value="ECO:0007669"/>
    <property type="project" value="InterPro"/>
</dbReference>
<reference evidence="2 3" key="1">
    <citation type="journal article" date="2010" name="Plant Cell">
        <title>The Chlorella variabilis NC64A genome reveals adaptation to photosymbiosis, coevolution with viruses, and cryptic sex.</title>
        <authorList>
            <person name="Blanc G."/>
            <person name="Duncan G."/>
            <person name="Agarkova I."/>
            <person name="Borodovsky M."/>
            <person name="Gurnon J."/>
            <person name="Kuo A."/>
            <person name="Lindquist E."/>
            <person name="Lucas S."/>
            <person name="Pangilinan J."/>
            <person name="Polle J."/>
            <person name="Salamov A."/>
            <person name="Terry A."/>
            <person name="Yamada T."/>
            <person name="Dunigan D.D."/>
            <person name="Grigoriev I.V."/>
            <person name="Claverie J.M."/>
            <person name="Van Etten J.L."/>
        </authorList>
    </citation>
    <scope>NUCLEOTIDE SEQUENCE [LARGE SCALE GENOMIC DNA]</scope>
    <source>
        <strain evidence="2 3">NC64A</strain>
    </source>
</reference>
<dbReference type="GeneID" id="17358891"/>
<dbReference type="InterPro" id="IPR001245">
    <property type="entry name" value="Ser-Thr/Tyr_kinase_cat_dom"/>
</dbReference>
<dbReference type="PANTHER" id="PTHR23257:SF963">
    <property type="entry name" value="AT08303P"/>
    <property type="match status" value="1"/>
</dbReference>
<dbReference type="InterPro" id="IPR008271">
    <property type="entry name" value="Ser/Thr_kinase_AS"/>
</dbReference>
<dbReference type="PROSITE" id="PS00108">
    <property type="entry name" value="PROTEIN_KINASE_ST"/>
    <property type="match status" value="1"/>
</dbReference>
<dbReference type="Gene3D" id="1.10.510.10">
    <property type="entry name" value="Transferase(Phosphotransferase) domain 1"/>
    <property type="match status" value="1"/>
</dbReference>
<dbReference type="SUPFAM" id="SSF56112">
    <property type="entry name" value="Protein kinase-like (PK-like)"/>
    <property type="match status" value="1"/>
</dbReference>
<dbReference type="KEGG" id="cvr:CHLNCDRAFT_12394"/>
<dbReference type="GO" id="GO:0005737">
    <property type="term" value="C:cytoplasm"/>
    <property type="evidence" value="ECO:0007669"/>
    <property type="project" value="TreeGrafter"/>
</dbReference>
<name>E1Z3P7_CHLVA</name>
<dbReference type="Proteomes" id="UP000008141">
    <property type="component" value="Unassembled WGS sequence"/>
</dbReference>
<evidence type="ECO:0000313" key="2">
    <source>
        <dbReference type="EMBL" id="EFN59213.1"/>
    </source>
</evidence>
<protein>
    <recommendedName>
        <fullName evidence="1">Protein kinase domain-containing protein</fullName>
    </recommendedName>
</protein>